<organism evidence="3 4">
    <name type="scientific">Aureimonas pseudogalii</name>
    <dbReference type="NCBI Taxonomy" id="1744844"/>
    <lineage>
        <taxon>Bacteria</taxon>
        <taxon>Pseudomonadati</taxon>
        <taxon>Pseudomonadota</taxon>
        <taxon>Alphaproteobacteria</taxon>
        <taxon>Hyphomicrobiales</taxon>
        <taxon>Aurantimonadaceae</taxon>
        <taxon>Aureimonas</taxon>
    </lineage>
</organism>
<dbReference type="InterPro" id="IPR016071">
    <property type="entry name" value="Staphylococal_nuclease_OB-fold"/>
</dbReference>
<evidence type="ECO:0000313" key="4">
    <source>
        <dbReference type="Proteomes" id="UP000542776"/>
    </source>
</evidence>
<keyword evidence="1" id="KW-0732">Signal</keyword>
<feature type="signal peptide" evidence="1">
    <location>
        <begin position="1"/>
        <end position="18"/>
    </location>
</feature>
<dbReference type="Gene3D" id="2.40.50.90">
    <property type="match status" value="1"/>
</dbReference>
<feature type="chain" id="PRO_5030953033" evidence="1">
    <location>
        <begin position="19"/>
        <end position="160"/>
    </location>
</feature>
<dbReference type="InterPro" id="IPR035437">
    <property type="entry name" value="SNase_OB-fold_sf"/>
</dbReference>
<dbReference type="Proteomes" id="UP000542776">
    <property type="component" value="Unassembled WGS sequence"/>
</dbReference>
<dbReference type="PROSITE" id="PS50830">
    <property type="entry name" value="TNASE_3"/>
    <property type="match status" value="1"/>
</dbReference>
<keyword evidence="3" id="KW-0255">Endonuclease</keyword>
<keyword evidence="3" id="KW-0540">Nuclease</keyword>
<keyword evidence="3" id="KW-0378">Hydrolase</keyword>
<proteinExistence type="predicted"/>
<protein>
    <submittedName>
        <fullName evidence="3">Endonuclease YncB(Thermonuclease family)</fullName>
    </submittedName>
</protein>
<feature type="domain" description="TNase-like" evidence="2">
    <location>
        <begin position="28"/>
        <end position="135"/>
    </location>
</feature>
<evidence type="ECO:0000256" key="1">
    <source>
        <dbReference type="SAM" id="SignalP"/>
    </source>
</evidence>
<dbReference type="GO" id="GO:0004519">
    <property type="term" value="F:endonuclease activity"/>
    <property type="evidence" value="ECO:0007669"/>
    <property type="project" value="UniProtKB-KW"/>
</dbReference>
<keyword evidence="4" id="KW-1185">Reference proteome</keyword>
<dbReference type="SMART" id="SM00318">
    <property type="entry name" value="SNc"/>
    <property type="match status" value="1"/>
</dbReference>
<accession>A0A7W6H3X5</accession>
<comment type="caution">
    <text evidence="3">The sequence shown here is derived from an EMBL/GenBank/DDBJ whole genome shotgun (WGS) entry which is preliminary data.</text>
</comment>
<dbReference type="EMBL" id="JACIEK010000002">
    <property type="protein sequence ID" value="MBB3997532.1"/>
    <property type="molecule type" value="Genomic_DNA"/>
</dbReference>
<dbReference type="SUPFAM" id="SSF50199">
    <property type="entry name" value="Staphylococcal nuclease"/>
    <property type="match status" value="1"/>
</dbReference>
<reference evidence="3 4" key="1">
    <citation type="submission" date="2020-08" db="EMBL/GenBank/DDBJ databases">
        <title>Genomic Encyclopedia of Type Strains, Phase IV (KMG-IV): sequencing the most valuable type-strain genomes for metagenomic binning, comparative biology and taxonomic classification.</title>
        <authorList>
            <person name="Goeker M."/>
        </authorList>
    </citation>
    <scope>NUCLEOTIDE SEQUENCE [LARGE SCALE GENOMIC DNA]</scope>
    <source>
        <strain evidence="3 4">DSM 102238</strain>
    </source>
</reference>
<evidence type="ECO:0000259" key="2">
    <source>
        <dbReference type="PROSITE" id="PS50830"/>
    </source>
</evidence>
<gene>
    <name evidence="3" type="ORF">GGR04_001368</name>
</gene>
<dbReference type="RefSeq" id="WP_183199089.1">
    <property type="nucleotide sequence ID" value="NZ_JACIEK010000002.1"/>
</dbReference>
<sequence>MLRLAPLLLLLTFAPALADDLPPREIAGPVTARVVKVRDGDTVEVEAYIWPLQTVSVAVRLRGVDAPELKGKCAAEEAAARDARDRLTELVGEGPVQLTKISGDKYFGRVLADMASAGEPDLGRRLLGEGLVDAYDGGRRRDWCAALGFRSGDGDTPSRG</sequence>
<dbReference type="AlphaFoldDB" id="A0A7W6H3X5"/>
<evidence type="ECO:0000313" key="3">
    <source>
        <dbReference type="EMBL" id="MBB3997532.1"/>
    </source>
</evidence>
<name>A0A7W6H3X5_9HYPH</name>
<dbReference type="Pfam" id="PF00565">
    <property type="entry name" value="SNase"/>
    <property type="match status" value="1"/>
</dbReference>